<keyword evidence="1" id="KW-1133">Transmembrane helix</keyword>
<sequence length="235" mass="27368">MEINSITIIITAVASISVSAIAFLLYANLKKSRYDKENNKAVLDSIRHTLEQKMYGLNDRLVQNEERWRDVNHLLLNKEYLEKEELIKERRITYHSGFLKAHGISENELNIDNRLIFVLTPFNDRYYDEFKIIKATCENLGFKCIRGDEKEFKGDIFPEMLRYMAKSRIIIANINGRNPNVLYELGVAQAMDKSVILVSKEPKDLPIDIQSQRFLIYSDSDSLKESLKVELNKLM</sequence>
<keyword evidence="1" id="KW-0812">Transmembrane</keyword>
<evidence type="ECO:0008006" key="3">
    <source>
        <dbReference type="Google" id="ProtNLM"/>
    </source>
</evidence>
<dbReference type="SUPFAM" id="SSF52309">
    <property type="entry name" value="N-(deoxy)ribosyltransferase-like"/>
    <property type="match status" value="1"/>
</dbReference>
<dbReference type="EMBL" id="CP157199">
    <property type="protein sequence ID" value="XBG61256.1"/>
    <property type="molecule type" value="Genomic_DNA"/>
</dbReference>
<protein>
    <recommendedName>
        <fullName evidence="3">CD-NTase-associated protein 12/Pycsar effector protein TIR domain-containing protein</fullName>
    </recommendedName>
</protein>
<reference evidence="2" key="1">
    <citation type="submission" date="2024-05" db="EMBL/GenBank/DDBJ databases">
        <title>Pontimicrobium maritimus sp. nov., isolated form sea water.</title>
        <authorList>
            <person name="Muhammad N."/>
            <person name="Vuong T.Q."/>
            <person name="Han H.L."/>
            <person name="Kim S.-G."/>
        </authorList>
    </citation>
    <scope>NUCLEOTIDE SEQUENCE</scope>
    <source>
        <strain evidence="2">SW4</strain>
    </source>
</reference>
<proteinExistence type="predicted"/>
<keyword evidence="1" id="KW-0472">Membrane</keyword>
<evidence type="ECO:0000313" key="2">
    <source>
        <dbReference type="EMBL" id="XBG61256.1"/>
    </source>
</evidence>
<dbReference type="RefSeq" id="WP_347923671.1">
    <property type="nucleotide sequence ID" value="NZ_CP157199.1"/>
</dbReference>
<feature type="transmembrane region" description="Helical" evidence="1">
    <location>
        <begin position="6"/>
        <end position="27"/>
    </location>
</feature>
<evidence type="ECO:0000256" key="1">
    <source>
        <dbReference type="SAM" id="Phobius"/>
    </source>
</evidence>
<organism evidence="2">
    <name type="scientific">Pontimicrobium sp. SW4</name>
    <dbReference type="NCBI Taxonomy" id="3153519"/>
    <lineage>
        <taxon>Bacteria</taxon>
        <taxon>Pseudomonadati</taxon>
        <taxon>Bacteroidota</taxon>
        <taxon>Flavobacteriia</taxon>
        <taxon>Flavobacteriales</taxon>
        <taxon>Flavobacteriaceae</taxon>
        <taxon>Pontimicrobium</taxon>
    </lineage>
</organism>
<dbReference type="Gene3D" id="3.40.50.450">
    <property type="match status" value="1"/>
</dbReference>
<dbReference type="AlphaFoldDB" id="A0AAU7BSZ9"/>
<accession>A0AAU7BSZ9</accession>
<name>A0AAU7BSZ9_9FLAO</name>
<gene>
    <name evidence="2" type="ORF">ABGB03_15490</name>
</gene>